<accession>A0A1Y4LU90</accession>
<dbReference type="CDD" id="cd09755">
    <property type="entry name" value="Cas2_I-E"/>
    <property type="match status" value="1"/>
</dbReference>
<comment type="caution">
    <text evidence="1">The sequence shown here is derived from an EMBL/GenBank/DDBJ whole genome shotgun (WGS) entry which is preliminary data.</text>
</comment>
<sequence>MTVIVMECAPESVRGELTRWFLELKPGVFVGNVNVRIRELLWKRICETDAATGSVMVFSASNEQGFEMKVFGDPKRKVIDFEGIQLITVTETSDDATEGATLL</sequence>
<dbReference type="EMBL" id="NFKL01000006">
    <property type="protein sequence ID" value="OUP59420.1"/>
    <property type="molecule type" value="Genomic_DNA"/>
</dbReference>
<evidence type="ECO:0000313" key="2">
    <source>
        <dbReference type="Proteomes" id="UP000195326"/>
    </source>
</evidence>
<dbReference type="Proteomes" id="UP000195326">
    <property type="component" value="Unassembled WGS sequence"/>
</dbReference>
<name>A0A1Y4LU90_9FIRM</name>
<gene>
    <name evidence="1" type="ORF">B5F15_05035</name>
</gene>
<dbReference type="AlphaFoldDB" id="A0A1Y4LU90"/>
<dbReference type="RefSeq" id="WP_087414593.1">
    <property type="nucleotide sequence ID" value="NZ_NFKL01000006.1"/>
</dbReference>
<dbReference type="NCBIfam" id="TIGR01873">
    <property type="entry name" value="cas_CT1978"/>
    <property type="match status" value="1"/>
</dbReference>
<organism evidence="1 2">
    <name type="scientific">Butyricicoccus pullicaecorum</name>
    <dbReference type="NCBI Taxonomy" id="501571"/>
    <lineage>
        <taxon>Bacteria</taxon>
        <taxon>Bacillati</taxon>
        <taxon>Bacillota</taxon>
        <taxon>Clostridia</taxon>
        <taxon>Eubacteriales</taxon>
        <taxon>Butyricicoccaceae</taxon>
        <taxon>Butyricicoccus</taxon>
    </lineage>
</organism>
<protein>
    <submittedName>
        <fullName evidence="1">Type I-E CRISPR-associated endoribonuclease Cas2</fullName>
    </submittedName>
</protein>
<evidence type="ECO:0000313" key="1">
    <source>
        <dbReference type="EMBL" id="OUP59420.1"/>
    </source>
</evidence>
<reference evidence="2" key="1">
    <citation type="submission" date="2017-04" db="EMBL/GenBank/DDBJ databases">
        <title>Function of individual gut microbiota members based on whole genome sequencing of pure cultures obtained from chicken caecum.</title>
        <authorList>
            <person name="Medvecky M."/>
            <person name="Cejkova D."/>
            <person name="Polansky O."/>
            <person name="Karasova D."/>
            <person name="Kubasova T."/>
            <person name="Cizek A."/>
            <person name="Rychlik I."/>
        </authorList>
    </citation>
    <scope>NUCLEOTIDE SEQUENCE [LARGE SCALE GENOMIC DNA]</scope>
    <source>
        <strain evidence="2">An179</strain>
    </source>
</reference>
<dbReference type="Gene3D" id="3.30.70.240">
    <property type="match status" value="1"/>
</dbReference>
<dbReference type="InterPro" id="IPR010152">
    <property type="entry name" value="CRISPR-assoc_prot_Cas2_sub"/>
</dbReference>
<proteinExistence type="predicted"/>
<dbReference type="Pfam" id="PF09707">
    <property type="entry name" value="Cas_Cas2CT1978"/>
    <property type="match status" value="1"/>
</dbReference>